<dbReference type="Proteomes" id="UP000477911">
    <property type="component" value="Unassembled WGS sequence"/>
</dbReference>
<proteinExistence type="predicted"/>
<dbReference type="RefSeq" id="WP_160897273.1">
    <property type="nucleotide sequence ID" value="NZ_WUMU01000050.1"/>
</dbReference>
<dbReference type="EMBL" id="WUMU01000050">
    <property type="protein sequence ID" value="MXN21162.1"/>
    <property type="molecule type" value="Genomic_DNA"/>
</dbReference>
<evidence type="ECO:0000313" key="2">
    <source>
        <dbReference type="Proteomes" id="UP000477911"/>
    </source>
</evidence>
<organism evidence="1 2">
    <name type="scientific">Pseudooceanicola albus</name>
    <dbReference type="NCBI Taxonomy" id="2692189"/>
    <lineage>
        <taxon>Bacteria</taxon>
        <taxon>Pseudomonadati</taxon>
        <taxon>Pseudomonadota</taxon>
        <taxon>Alphaproteobacteria</taxon>
        <taxon>Rhodobacterales</taxon>
        <taxon>Paracoccaceae</taxon>
        <taxon>Pseudooceanicola</taxon>
    </lineage>
</organism>
<comment type="caution">
    <text evidence="1">The sequence shown here is derived from an EMBL/GenBank/DDBJ whole genome shotgun (WGS) entry which is preliminary data.</text>
</comment>
<name>A0A6L7GBS8_9RHOB</name>
<evidence type="ECO:0000313" key="1">
    <source>
        <dbReference type="EMBL" id="MXN21162.1"/>
    </source>
</evidence>
<gene>
    <name evidence="1" type="ORF">GR170_25370</name>
</gene>
<accession>A0A6L7GBS8</accession>
<protein>
    <submittedName>
        <fullName evidence="1">Uncharacterized protein</fullName>
    </submittedName>
</protein>
<keyword evidence="2" id="KW-1185">Reference proteome</keyword>
<reference evidence="1 2" key="1">
    <citation type="submission" date="2019-12" db="EMBL/GenBank/DDBJ databases">
        <authorList>
            <person name="Li M."/>
        </authorList>
    </citation>
    <scope>NUCLEOTIDE SEQUENCE [LARGE SCALE GENOMIC DNA]</scope>
    <source>
        <strain evidence="1 2">GBMRC 2024</strain>
    </source>
</reference>
<sequence>MFTLKLDPAAFGAATLDLQDRGVQQAAAYALTDTAQDVLDHVQARMDVVFDKPTRFTKNAFMVWRAKPGDLEASVIERPSVGRRHYLKLQETGGARGQTGLEKLLDSRLAYAGALRSVIPASGAKLNAYGNWQVGERNQALSAVQAQRDATANTTEAARKRNRKRAGFFVPRAGSKLSPGIWKRDGRGSLTKVVHFTALAPHYDRRLGFFDGAEEVRAARLPVHLKRTLAKAVERAARAGG</sequence>
<dbReference type="AlphaFoldDB" id="A0A6L7GBS8"/>